<protein>
    <submittedName>
        <fullName evidence="3">Uncharacterized protein</fullName>
    </submittedName>
</protein>
<feature type="region of interest" description="Disordered" evidence="1">
    <location>
        <begin position="346"/>
        <end position="400"/>
    </location>
</feature>
<dbReference type="Proteomes" id="UP000298652">
    <property type="component" value="Chromosome 3"/>
</dbReference>
<organism evidence="3 4">
    <name type="scientific">Setaria viridis</name>
    <name type="common">Green bristlegrass</name>
    <name type="synonym">Setaria italica subsp. viridis</name>
    <dbReference type="NCBI Taxonomy" id="4556"/>
    <lineage>
        <taxon>Eukaryota</taxon>
        <taxon>Viridiplantae</taxon>
        <taxon>Streptophyta</taxon>
        <taxon>Embryophyta</taxon>
        <taxon>Tracheophyta</taxon>
        <taxon>Spermatophyta</taxon>
        <taxon>Magnoliopsida</taxon>
        <taxon>Liliopsida</taxon>
        <taxon>Poales</taxon>
        <taxon>Poaceae</taxon>
        <taxon>PACMAD clade</taxon>
        <taxon>Panicoideae</taxon>
        <taxon>Panicodae</taxon>
        <taxon>Paniceae</taxon>
        <taxon>Cenchrinae</taxon>
        <taxon>Setaria</taxon>
    </lineage>
</organism>
<reference evidence="3" key="1">
    <citation type="submission" date="2019-03" db="EMBL/GenBank/DDBJ databases">
        <title>WGS assembly of Setaria viridis.</title>
        <authorList>
            <person name="Huang P."/>
            <person name="Jenkins J."/>
            <person name="Grimwood J."/>
            <person name="Barry K."/>
            <person name="Healey A."/>
            <person name="Mamidi S."/>
            <person name="Sreedasyam A."/>
            <person name="Shu S."/>
            <person name="Feldman M."/>
            <person name="Wu J."/>
            <person name="Yu Y."/>
            <person name="Chen C."/>
            <person name="Johnson J."/>
            <person name="Rokhsar D."/>
            <person name="Baxter I."/>
            <person name="Schmutz J."/>
            <person name="Brutnell T."/>
            <person name="Kellogg E."/>
        </authorList>
    </citation>
    <scope>NUCLEOTIDE SEQUENCE [LARGE SCALE GENOMIC DNA]</scope>
</reference>
<keyword evidence="2" id="KW-1133">Transmembrane helix</keyword>
<name>A0A4U6VB54_SETVI</name>
<evidence type="ECO:0000313" key="4">
    <source>
        <dbReference type="Proteomes" id="UP000298652"/>
    </source>
</evidence>
<keyword evidence="4" id="KW-1185">Reference proteome</keyword>
<feature type="compositionally biased region" description="Polar residues" evidence="1">
    <location>
        <begin position="363"/>
        <end position="382"/>
    </location>
</feature>
<evidence type="ECO:0000256" key="2">
    <source>
        <dbReference type="SAM" id="Phobius"/>
    </source>
</evidence>
<feature type="transmembrane region" description="Helical" evidence="2">
    <location>
        <begin position="30"/>
        <end position="47"/>
    </location>
</feature>
<evidence type="ECO:0000313" key="3">
    <source>
        <dbReference type="EMBL" id="TKW26610.1"/>
    </source>
</evidence>
<sequence>MAMGVEAKQDASCSIKKTLRCAVRTTWRCAFEYRALFSLLLLLYLLYKYSPGFFAFLLSNSPVIGCTAILLGVLISYGGAHLPEIDEDRKAPEGIAAPKFEISSRNVNIEADQRFSVPAMKENIIREASFGRRDGNKCIDLDESVPLLKGPDLQDERVDAAGGRPVKILTTVPSMGDMKTYAEKRSEGAFLSRDKSDGYANLFEDVHQRRVDGKEATLGVYSSSENVRQDAEIVATPNYEGKVCTDSQSGEVVDASEHKAVDGATSKCRWGRAFSVRRRKKLADIKIEAVNSIVDNQLENPLCSPLTGVGSHDSSSGFDPDNAERDTPDVSMTGTSAVLDETEPLLGADCSHPHHITNDESGNHSSIASHDSQVESDSNVVADNSKAKDDGEEKEDAGTEPALLWTADNEKNVMDLGYSEIERNRRLETLMVRRKSRKNIRFELDSMGDIADDLSHSRLQPISISSRQMNPFTDDAELPGSAPPILHPQKSPFNFLTEQSAETGDLAHHNLEAQESMAVSHQDTLFKRHESFNIGRQPQRHGSRFKPCFVLEEFSFEEAGASSFQRQFSDRSVSRLSIVSECDTVSSVGDQEHNELIRNYIRGVRESPSLLRQDSDLACAGNECSDGISFVDNETLNAVIC</sequence>
<dbReference type="Gramene" id="TKW26610">
    <property type="protein sequence ID" value="TKW26610"/>
    <property type="gene ID" value="SEVIR_3G201400v2"/>
</dbReference>
<gene>
    <name evidence="3" type="ORF">SEVIR_3G201400v2</name>
</gene>
<dbReference type="AlphaFoldDB" id="A0A4U6VB54"/>
<dbReference type="EMBL" id="CM016554">
    <property type="protein sequence ID" value="TKW26610.1"/>
    <property type="molecule type" value="Genomic_DNA"/>
</dbReference>
<evidence type="ECO:0000256" key="1">
    <source>
        <dbReference type="SAM" id="MobiDB-lite"/>
    </source>
</evidence>
<proteinExistence type="predicted"/>
<dbReference type="PANTHER" id="PTHR33870:SF27">
    <property type="entry name" value="OS05G0490400 PROTEIN"/>
    <property type="match status" value="1"/>
</dbReference>
<dbReference type="PANTHER" id="PTHR33870">
    <property type="entry name" value="CARDIOMYOPATHY-ASSOCIATED PROTEIN"/>
    <property type="match status" value="1"/>
</dbReference>
<accession>A0A4U6VB54</accession>
<dbReference type="OMA" id="CRWGRAF"/>
<keyword evidence="2" id="KW-0812">Transmembrane</keyword>
<keyword evidence="2" id="KW-0472">Membrane</keyword>
<feature type="region of interest" description="Disordered" evidence="1">
    <location>
        <begin position="305"/>
        <end position="332"/>
    </location>
</feature>